<protein>
    <submittedName>
        <fullName evidence="1">Uncharacterized protein</fullName>
    </submittedName>
</protein>
<accession>A0A1B7P5W0</accession>
<dbReference type="AlphaFoldDB" id="A0A1B7P5W0"/>
<sequence>MPFTPTAENIDLALFHAFYSELVKRESGFSQNTLLALVLEERWRRAALTRLPHPREGEAGEAWVRNMQSPKWAGRVPSRLKLPQGQCGN</sequence>
<reference evidence="1 2" key="1">
    <citation type="submission" date="2015-07" db="EMBL/GenBank/DDBJ databases">
        <title>Emmonsia species relationships and genome sequence.</title>
        <authorList>
            <person name="Cuomo C.A."/>
            <person name="Schwartz I.S."/>
            <person name="Kenyon C."/>
            <person name="de Hoog G.S."/>
            <person name="Govender N.P."/>
            <person name="Botha A."/>
            <person name="Moreno L."/>
            <person name="de Vries M."/>
            <person name="Munoz J.F."/>
            <person name="Stielow J.B."/>
        </authorList>
    </citation>
    <scope>NUCLEOTIDE SEQUENCE [LARGE SCALE GENOMIC DNA]</scope>
    <source>
        <strain evidence="1 2">CBS 136260</strain>
    </source>
</reference>
<comment type="caution">
    <text evidence="1">The sequence shown here is derived from an EMBL/GenBank/DDBJ whole genome shotgun (WGS) entry which is preliminary data.</text>
</comment>
<evidence type="ECO:0000313" key="1">
    <source>
        <dbReference type="EMBL" id="OAX84415.1"/>
    </source>
</evidence>
<dbReference type="EMBL" id="LGUA01000078">
    <property type="protein sequence ID" value="OAX84415.1"/>
    <property type="molecule type" value="Genomic_DNA"/>
</dbReference>
<organism evidence="1 2">
    <name type="scientific">Emergomyces africanus</name>
    <dbReference type="NCBI Taxonomy" id="1955775"/>
    <lineage>
        <taxon>Eukaryota</taxon>
        <taxon>Fungi</taxon>
        <taxon>Dikarya</taxon>
        <taxon>Ascomycota</taxon>
        <taxon>Pezizomycotina</taxon>
        <taxon>Eurotiomycetes</taxon>
        <taxon>Eurotiomycetidae</taxon>
        <taxon>Onygenales</taxon>
        <taxon>Ajellomycetaceae</taxon>
        <taxon>Emergomyces</taxon>
    </lineage>
</organism>
<proteinExistence type="predicted"/>
<name>A0A1B7P5W0_9EURO</name>
<dbReference type="Proteomes" id="UP000091918">
    <property type="component" value="Unassembled WGS sequence"/>
</dbReference>
<evidence type="ECO:0000313" key="2">
    <source>
        <dbReference type="Proteomes" id="UP000091918"/>
    </source>
</evidence>
<keyword evidence="2" id="KW-1185">Reference proteome</keyword>
<gene>
    <name evidence="1" type="ORF">ACJ72_01221</name>
</gene>